<dbReference type="Proteomes" id="UP001054837">
    <property type="component" value="Unassembled WGS sequence"/>
</dbReference>
<evidence type="ECO:0000256" key="3">
    <source>
        <dbReference type="PROSITE-ProRule" id="PRU00175"/>
    </source>
</evidence>
<dbReference type="Pfam" id="PF23555">
    <property type="entry name" value="zf-RING_Vps41"/>
    <property type="match status" value="1"/>
</dbReference>
<dbReference type="InterPro" id="IPR013083">
    <property type="entry name" value="Znf_RING/FYVE/PHD"/>
</dbReference>
<dbReference type="SMART" id="SM00184">
    <property type="entry name" value="RING"/>
    <property type="match status" value="1"/>
</dbReference>
<evidence type="ECO:0000256" key="2">
    <source>
        <dbReference type="ARBA" id="ARBA00022833"/>
    </source>
</evidence>
<keyword evidence="1 3" id="KW-0863">Zinc-finger</keyword>
<dbReference type="PROSITE" id="PS50089">
    <property type="entry name" value="ZF_RING_2"/>
    <property type="match status" value="1"/>
</dbReference>
<evidence type="ECO:0000313" key="7">
    <source>
        <dbReference type="Proteomes" id="UP001054837"/>
    </source>
</evidence>
<reference evidence="6 7" key="1">
    <citation type="submission" date="2021-06" db="EMBL/GenBank/DDBJ databases">
        <title>Caerostris darwini draft genome.</title>
        <authorList>
            <person name="Kono N."/>
            <person name="Arakawa K."/>
        </authorList>
    </citation>
    <scope>NUCLEOTIDE SEQUENCE [LARGE SCALE GENOMIC DNA]</scope>
</reference>
<gene>
    <name evidence="6" type="ORF">CDAR_461691</name>
</gene>
<feature type="domain" description="RING-type" evidence="5">
    <location>
        <begin position="4"/>
        <end position="47"/>
    </location>
</feature>
<protein>
    <recommendedName>
        <fullName evidence="5">RING-type domain-containing protein</fullName>
    </recommendedName>
</protein>
<dbReference type="InterPro" id="IPR001841">
    <property type="entry name" value="Znf_RING"/>
</dbReference>
<feature type="region of interest" description="Disordered" evidence="4">
    <location>
        <begin position="74"/>
        <end position="95"/>
    </location>
</feature>
<feature type="compositionally biased region" description="Acidic residues" evidence="4">
    <location>
        <begin position="84"/>
        <end position="95"/>
    </location>
</feature>
<dbReference type="GO" id="GO:0008270">
    <property type="term" value="F:zinc ion binding"/>
    <property type="evidence" value="ECO:0007669"/>
    <property type="project" value="UniProtKB-KW"/>
</dbReference>
<dbReference type="InterPro" id="IPR057779">
    <property type="entry name" value="Znf_RING_Vps41"/>
</dbReference>
<accession>A0AAV4PDC9</accession>
<proteinExistence type="predicted"/>
<comment type="caution">
    <text evidence="6">The sequence shown here is derived from an EMBL/GenBank/DDBJ whole genome shotgun (WGS) entry which is preliminary data.</text>
</comment>
<name>A0AAV4PDC9_9ARAC</name>
<keyword evidence="2" id="KW-0862">Zinc</keyword>
<evidence type="ECO:0000256" key="4">
    <source>
        <dbReference type="SAM" id="MobiDB-lite"/>
    </source>
</evidence>
<dbReference type="AlphaFoldDB" id="A0AAV4PDC9"/>
<evidence type="ECO:0000256" key="1">
    <source>
        <dbReference type="ARBA" id="ARBA00022771"/>
    </source>
</evidence>
<keyword evidence="1 3" id="KW-0479">Metal-binding</keyword>
<evidence type="ECO:0000313" key="6">
    <source>
        <dbReference type="EMBL" id="GIX94023.1"/>
    </source>
</evidence>
<sequence>MDLCRVCYNIFLPDDIVVMLECRHMYHKQCLKIYVGNNRFANCAACHRVLTSQDFKQIGIRVPVVVRQFQRRDLFENPPRQNPEEDPSDEGYESGEYDTRAFQKLVQKRFLCEEERKRFRIARERQDEGYASGY</sequence>
<organism evidence="6 7">
    <name type="scientific">Caerostris darwini</name>
    <dbReference type="NCBI Taxonomy" id="1538125"/>
    <lineage>
        <taxon>Eukaryota</taxon>
        <taxon>Metazoa</taxon>
        <taxon>Ecdysozoa</taxon>
        <taxon>Arthropoda</taxon>
        <taxon>Chelicerata</taxon>
        <taxon>Arachnida</taxon>
        <taxon>Araneae</taxon>
        <taxon>Araneomorphae</taxon>
        <taxon>Entelegynae</taxon>
        <taxon>Araneoidea</taxon>
        <taxon>Araneidae</taxon>
        <taxon>Caerostris</taxon>
    </lineage>
</organism>
<dbReference type="EMBL" id="BPLQ01002565">
    <property type="protein sequence ID" value="GIX94023.1"/>
    <property type="molecule type" value="Genomic_DNA"/>
</dbReference>
<dbReference type="Gene3D" id="3.30.40.10">
    <property type="entry name" value="Zinc/RING finger domain, C3HC4 (zinc finger)"/>
    <property type="match status" value="1"/>
</dbReference>
<dbReference type="SUPFAM" id="SSF57850">
    <property type="entry name" value="RING/U-box"/>
    <property type="match status" value="1"/>
</dbReference>
<keyword evidence="7" id="KW-1185">Reference proteome</keyword>
<evidence type="ECO:0000259" key="5">
    <source>
        <dbReference type="PROSITE" id="PS50089"/>
    </source>
</evidence>